<keyword evidence="10" id="KW-1185">Reference proteome</keyword>
<keyword evidence="8" id="KW-0732">Signal</keyword>
<evidence type="ECO:0000256" key="2">
    <source>
        <dbReference type="ARBA" id="ARBA00023180"/>
    </source>
</evidence>
<dbReference type="InterPro" id="IPR017853">
    <property type="entry name" value="GH"/>
</dbReference>
<feature type="chain" id="PRO_5041931415" description="glucan 1,3-beta-glucosidase" evidence="8">
    <location>
        <begin position="23"/>
        <end position="880"/>
    </location>
</feature>
<dbReference type="EC" id="3.2.1.58" evidence="6"/>
<evidence type="ECO:0000256" key="3">
    <source>
        <dbReference type="ARBA" id="ARBA00023295"/>
    </source>
</evidence>
<feature type="signal peptide" evidence="8">
    <location>
        <begin position="1"/>
        <end position="22"/>
    </location>
</feature>
<feature type="compositionally biased region" description="Low complexity" evidence="7">
    <location>
        <begin position="455"/>
        <end position="470"/>
    </location>
</feature>
<dbReference type="SUPFAM" id="SSF51445">
    <property type="entry name" value="(Trans)glycosidases"/>
    <property type="match status" value="2"/>
</dbReference>
<evidence type="ECO:0000256" key="1">
    <source>
        <dbReference type="ARBA" id="ARBA00022801"/>
    </source>
</evidence>
<dbReference type="FunFam" id="3.20.20.80:FF:000113">
    <property type="entry name" value="Glucan 1,3-beta-glucosidase"/>
    <property type="match status" value="2"/>
</dbReference>
<dbReference type="EMBL" id="JASMQC010000003">
    <property type="protein sequence ID" value="KAK1946258.1"/>
    <property type="molecule type" value="Genomic_DNA"/>
</dbReference>
<feature type="region of interest" description="Disordered" evidence="7">
    <location>
        <begin position="840"/>
        <end position="880"/>
    </location>
</feature>
<dbReference type="AlphaFoldDB" id="A0AAD9GY25"/>
<dbReference type="InterPro" id="IPR050386">
    <property type="entry name" value="Glycosyl_hydrolase_5"/>
</dbReference>
<organism evidence="9 10">
    <name type="scientific">Phytophthora citrophthora</name>
    <dbReference type="NCBI Taxonomy" id="4793"/>
    <lineage>
        <taxon>Eukaryota</taxon>
        <taxon>Sar</taxon>
        <taxon>Stramenopiles</taxon>
        <taxon>Oomycota</taxon>
        <taxon>Peronosporomycetes</taxon>
        <taxon>Peronosporales</taxon>
        <taxon>Peronosporaceae</taxon>
        <taxon>Phytophthora</taxon>
    </lineage>
</organism>
<comment type="catalytic activity">
    <reaction evidence="5">
        <text>Successive hydrolysis of beta-D-glucose units from the non-reducing ends of (1-&gt;3)-beta-D-glucans, releasing alpha-glucose.</text>
        <dbReference type="EC" id="3.2.1.58"/>
    </reaction>
</comment>
<name>A0AAD9GY25_9STRA</name>
<reference evidence="9" key="1">
    <citation type="submission" date="2023-08" db="EMBL/GenBank/DDBJ databases">
        <title>Reference Genome Resource for the Citrus Pathogen Phytophthora citrophthora.</title>
        <authorList>
            <person name="Moller H."/>
            <person name="Coetzee B."/>
            <person name="Rose L.J."/>
            <person name="Van Niekerk J.M."/>
        </authorList>
    </citation>
    <scope>NUCLEOTIDE SEQUENCE</scope>
    <source>
        <strain evidence="9">STE-U-9442</strain>
    </source>
</reference>
<keyword evidence="2" id="KW-0325">Glycoprotein</keyword>
<dbReference type="GO" id="GO:0009986">
    <property type="term" value="C:cell surface"/>
    <property type="evidence" value="ECO:0007669"/>
    <property type="project" value="TreeGrafter"/>
</dbReference>
<keyword evidence="1" id="KW-0378">Hydrolase</keyword>
<comment type="caution">
    <text evidence="9">The sequence shown here is derived from an EMBL/GenBank/DDBJ whole genome shotgun (WGS) entry which is preliminary data.</text>
</comment>
<dbReference type="GO" id="GO:0004338">
    <property type="term" value="F:glucan exo-1,3-beta-glucosidase activity"/>
    <property type="evidence" value="ECO:0007669"/>
    <property type="project" value="UniProtKB-EC"/>
</dbReference>
<evidence type="ECO:0000256" key="8">
    <source>
        <dbReference type="SAM" id="SignalP"/>
    </source>
</evidence>
<accession>A0AAD9GY25</accession>
<feature type="region of interest" description="Disordered" evidence="7">
    <location>
        <begin position="45"/>
        <end position="66"/>
    </location>
</feature>
<evidence type="ECO:0000256" key="5">
    <source>
        <dbReference type="ARBA" id="ARBA00036824"/>
    </source>
</evidence>
<evidence type="ECO:0000256" key="6">
    <source>
        <dbReference type="ARBA" id="ARBA00038929"/>
    </source>
</evidence>
<dbReference type="PROSITE" id="PS00659">
    <property type="entry name" value="GLYCOSYL_HYDROL_F5"/>
    <property type="match status" value="2"/>
</dbReference>
<feature type="region of interest" description="Disordered" evidence="7">
    <location>
        <begin position="451"/>
        <end position="470"/>
    </location>
</feature>
<dbReference type="GO" id="GO:0009251">
    <property type="term" value="P:glucan catabolic process"/>
    <property type="evidence" value="ECO:0007669"/>
    <property type="project" value="TreeGrafter"/>
</dbReference>
<dbReference type="PANTHER" id="PTHR31297:SF34">
    <property type="entry name" value="GLUCAN 1,3-BETA-GLUCOSIDASE 2"/>
    <property type="match status" value="1"/>
</dbReference>
<protein>
    <recommendedName>
        <fullName evidence="6">glucan 1,3-beta-glucosidase</fullName>
        <ecNumber evidence="6">3.2.1.58</ecNumber>
    </recommendedName>
</protein>
<gene>
    <name evidence="9" type="ORF">P3T76_001811</name>
</gene>
<dbReference type="GO" id="GO:0071555">
    <property type="term" value="P:cell wall organization"/>
    <property type="evidence" value="ECO:0007669"/>
    <property type="project" value="UniProtKB-KW"/>
</dbReference>
<dbReference type="PANTHER" id="PTHR31297">
    <property type="entry name" value="GLUCAN ENDO-1,6-BETA-GLUCOSIDASE B"/>
    <property type="match status" value="1"/>
</dbReference>
<sequence>MLHRLVFLTATVAALSVNPIFATTFSTLGGDKGAETVAQVSTPDVDTYQNDTNQTNVTPDQSQTQQNVNHIQYSIRNGDVSSVGVNLGSWLVAEHWMTSAADFWQGVSDEEASKGGYTAITKAANPDAIRSNLDNHHNTFITENDIADIAAAGLNTVRVPVGYWIVGSDEHDPSGEAAWAQYSNGTVKYLDLLITDWAKTHNVAVLISMHAAKGSQNGADHSSPCDPGNSHWSAYDENVANTVAMATFLADRYKDEDAFLGIGLLNEPNASTDEEKLYAYYEKTYAAIRESGNDCVLSVAPLLYKQSPDVMTDFMQAPSYTNVWVEWHPYFVWGYEDTSDYDLTNTAVKVNFQNSVSQWNARENHNRLFIGEWSFATAGKFSDNQEGYYEFCKAMVDVMYQAGGGFTFWSWRLYGDETGLNAWSLRIATTSAITFDASGSSNEQQYIGTVQAPDSEASTTATSTSGSTSTHVQYSIRNGETTCKGVNLGSWLVAEYWMTSSADFWTGAVNASHGEYTAIAEATDPGDIRSHFDYHHSTFINESDIAEIAAIGINTVRVPIGYWIVGFDDNDPSGKAEWKMYTNGTLKYLDLLITDWAKKHNVAVLLSIHAAKGSQNGADNSSPSVYGSEFWAEFAENVNNTISMVSYLADRYKDEEAFLGFGLLNEPNGDTTTDVLYDYYERAYTAVRATGSECVLTVAPLLYEQSPDVLTDFMLAPAYTNVWVEWHPYFVWGYDDVSDADLVNTSVKVNFQGDVTQWNSVSGHNRLFIGEWCFSTNGKFENDQELFYEFAQAETDVVNQAGGGWTYWSWRIYEDETGDNMWSLRAVLRDEKLKAILFPSSSGSSSAVTTSSSSDQEQQQQQQTTTTSSTSTDQTQQQQS</sequence>
<proteinExistence type="predicted"/>
<keyword evidence="4" id="KW-0961">Cell wall biogenesis/degradation</keyword>
<dbReference type="InterPro" id="IPR018087">
    <property type="entry name" value="Glyco_hydro_5_CS"/>
</dbReference>
<evidence type="ECO:0000256" key="4">
    <source>
        <dbReference type="ARBA" id="ARBA00023316"/>
    </source>
</evidence>
<dbReference type="GO" id="GO:0005576">
    <property type="term" value="C:extracellular region"/>
    <property type="evidence" value="ECO:0007669"/>
    <property type="project" value="TreeGrafter"/>
</dbReference>
<evidence type="ECO:0000256" key="7">
    <source>
        <dbReference type="SAM" id="MobiDB-lite"/>
    </source>
</evidence>
<evidence type="ECO:0000313" key="10">
    <source>
        <dbReference type="Proteomes" id="UP001259832"/>
    </source>
</evidence>
<dbReference type="Gene3D" id="3.20.20.80">
    <property type="entry name" value="Glycosidases"/>
    <property type="match status" value="2"/>
</dbReference>
<keyword evidence="3" id="KW-0326">Glycosidase</keyword>
<evidence type="ECO:0000313" key="9">
    <source>
        <dbReference type="EMBL" id="KAK1946258.1"/>
    </source>
</evidence>
<dbReference type="Proteomes" id="UP001259832">
    <property type="component" value="Unassembled WGS sequence"/>
</dbReference>